<feature type="transmembrane region" description="Helical" evidence="2">
    <location>
        <begin position="297"/>
        <end position="315"/>
    </location>
</feature>
<dbReference type="PANTHER" id="PTHR34391:SF1">
    <property type="entry name" value="UPF0658 GOLGI APPARATUS MEMBRANE PROTEIN C1952.10C-RELATED"/>
    <property type="match status" value="1"/>
</dbReference>
<feature type="transmembrane region" description="Helical" evidence="2">
    <location>
        <begin position="229"/>
        <end position="253"/>
    </location>
</feature>
<keyword evidence="2" id="KW-1133">Transmembrane helix</keyword>
<sequence>MQIYNKISNFLESVKKKSFINDDDLQHDHVKKASKESGNISPKQIKYPQDKDIIYCHTSMALLVILAVEAIAVTAMEGCIIYYHTLIFAHCNLSLRTLDILLVIFTGIQTIQHMMFEKVGCNIPPLVNSTAGGNTTTTFSNLSNDTTITTNSKLLHMSVVISNTTLSFQDNTDNYISNIKPFEYAILVFVPICFLIMVGCMVKLYSLFRWNQYKNHTLSSADDNTRLRTTLLAWSILTGLLKLDFFFLFSYAVQLIPSQLMEYTIPSYESILVFFFSLLAFFLAIQGARTENSKLMWLFSFVLLGSIGYFGYRLFTFGIPRDVTNDPYILTRYNLLFTTLTLTLLLIMTLCTCLVCIKNVSFHKVNINEAFHCTCPICYAVSFAINDQLQIKQSLPQQKNQDQASSGSSKSASNTPK</sequence>
<proteinExistence type="predicted"/>
<protein>
    <recommendedName>
        <fullName evidence="5">Transmembrane protein</fullName>
    </recommendedName>
</protein>
<evidence type="ECO:0000256" key="2">
    <source>
        <dbReference type="SAM" id="Phobius"/>
    </source>
</evidence>
<feature type="transmembrane region" description="Helical" evidence="2">
    <location>
        <begin position="184"/>
        <end position="208"/>
    </location>
</feature>
<reference evidence="3" key="1">
    <citation type="submission" date="2020-12" db="EMBL/GenBank/DDBJ databases">
        <title>Metabolic potential, ecology and presence of endohyphal bacteria is reflected in genomic diversity of Mucoromycotina.</title>
        <authorList>
            <person name="Muszewska A."/>
            <person name="Okrasinska A."/>
            <person name="Steczkiewicz K."/>
            <person name="Drgas O."/>
            <person name="Orlowska M."/>
            <person name="Perlinska-Lenart U."/>
            <person name="Aleksandrzak-Piekarczyk T."/>
            <person name="Szatraj K."/>
            <person name="Zielenkiewicz U."/>
            <person name="Pilsyk S."/>
            <person name="Malc E."/>
            <person name="Mieczkowski P."/>
            <person name="Kruszewska J.S."/>
            <person name="Biernat P."/>
            <person name="Pawlowska J."/>
        </authorList>
    </citation>
    <scope>NUCLEOTIDE SEQUENCE</scope>
    <source>
        <strain evidence="3">CBS 226.32</strain>
    </source>
</reference>
<evidence type="ECO:0000256" key="1">
    <source>
        <dbReference type="SAM" id="MobiDB-lite"/>
    </source>
</evidence>
<dbReference type="PANTHER" id="PTHR34391">
    <property type="entry name" value="UPF0658 GOLGI APPARATUS MEMBRANE PROTEIN C1952.10C-RELATED"/>
    <property type="match status" value="1"/>
</dbReference>
<evidence type="ECO:0000313" key="4">
    <source>
        <dbReference type="Proteomes" id="UP000650833"/>
    </source>
</evidence>
<evidence type="ECO:0008006" key="5">
    <source>
        <dbReference type="Google" id="ProtNLM"/>
    </source>
</evidence>
<feature type="transmembrane region" description="Helical" evidence="2">
    <location>
        <begin position="60"/>
        <end position="83"/>
    </location>
</feature>
<organism evidence="3 4">
    <name type="scientific">Mucor plumbeus</name>
    <dbReference type="NCBI Taxonomy" id="97098"/>
    <lineage>
        <taxon>Eukaryota</taxon>
        <taxon>Fungi</taxon>
        <taxon>Fungi incertae sedis</taxon>
        <taxon>Mucoromycota</taxon>
        <taxon>Mucoromycotina</taxon>
        <taxon>Mucoromycetes</taxon>
        <taxon>Mucorales</taxon>
        <taxon>Mucorineae</taxon>
        <taxon>Mucoraceae</taxon>
        <taxon>Mucor</taxon>
    </lineage>
</organism>
<keyword evidence="2" id="KW-0472">Membrane</keyword>
<feature type="compositionally biased region" description="Low complexity" evidence="1">
    <location>
        <begin position="404"/>
        <end position="417"/>
    </location>
</feature>
<name>A0A8H7QLQ6_9FUNG</name>
<comment type="caution">
    <text evidence="3">The sequence shown here is derived from an EMBL/GenBank/DDBJ whole genome shotgun (WGS) entry which is preliminary data.</text>
</comment>
<feature type="transmembrane region" description="Helical" evidence="2">
    <location>
        <begin position="335"/>
        <end position="357"/>
    </location>
</feature>
<dbReference type="Proteomes" id="UP000650833">
    <property type="component" value="Unassembled WGS sequence"/>
</dbReference>
<accession>A0A8H7QLQ6</accession>
<keyword evidence="4" id="KW-1185">Reference proteome</keyword>
<feature type="transmembrane region" description="Helical" evidence="2">
    <location>
        <begin position="265"/>
        <end position="285"/>
    </location>
</feature>
<evidence type="ECO:0000313" key="3">
    <source>
        <dbReference type="EMBL" id="KAG2194984.1"/>
    </source>
</evidence>
<dbReference type="EMBL" id="JAEPRC010000552">
    <property type="protein sequence ID" value="KAG2194984.1"/>
    <property type="molecule type" value="Genomic_DNA"/>
</dbReference>
<dbReference type="AlphaFoldDB" id="A0A8H7QLQ6"/>
<dbReference type="GO" id="GO:0005794">
    <property type="term" value="C:Golgi apparatus"/>
    <property type="evidence" value="ECO:0007669"/>
    <property type="project" value="TreeGrafter"/>
</dbReference>
<dbReference type="OrthoDB" id="2284196at2759"/>
<keyword evidence="2" id="KW-0812">Transmembrane</keyword>
<dbReference type="InterPro" id="IPR040410">
    <property type="entry name" value="UPF0658_Golgi"/>
</dbReference>
<feature type="region of interest" description="Disordered" evidence="1">
    <location>
        <begin position="395"/>
        <end position="417"/>
    </location>
</feature>
<gene>
    <name evidence="3" type="ORF">INT46_001889</name>
</gene>